<dbReference type="VEuPathDB" id="MicrosporidiaDB:A0H76_1925"/>
<organism evidence="3 4">
    <name type="scientific">Hepatospora eriocheir</name>
    <dbReference type="NCBI Taxonomy" id="1081669"/>
    <lineage>
        <taxon>Eukaryota</taxon>
        <taxon>Fungi</taxon>
        <taxon>Fungi incertae sedis</taxon>
        <taxon>Microsporidia</taxon>
        <taxon>Hepatosporidae</taxon>
        <taxon>Hepatospora</taxon>
    </lineage>
</organism>
<comment type="caution">
    <text evidence="3">The sequence shown here is derived from an EMBL/GenBank/DDBJ whole genome shotgun (WGS) entry which is preliminary data.</text>
</comment>
<gene>
    <name evidence="3" type="primary">NOP58</name>
    <name evidence="3" type="ORF">A0H76_1925</name>
</gene>
<dbReference type="Gene3D" id="1.10.150.460">
    <property type="match status" value="1"/>
</dbReference>
<reference evidence="3 4" key="1">
    <citation type="journal article" date="2017" name="Environ. Microbiol.">
        <title>Decay of the glycolytic pathway and adaptation to intranuclear parasitism within Enterocytozoonidae microsporidia.</title>
        <authorList>
            <person name="Wiredu Boakye D."/>
            <person name="Jaroenlak P."/>
            <person name="Prachumwat A."/>
            <person name="Williams T.A."/>
            <person name="Bateman K.S."/>
            <person name="Itsathitphaisarn O."/>
            <person name="Sritunyalucksana K."/>
            <person name="Paszkiewicz K.H."/>
            <person name="Moore K.A."/>
            <person name="Stentiford G.D."/>
            <person name="Williams B.A."/>
        </authorList>
    </citation>
    <scope>NUCLEOTIDE SEQUENCE [LARGE SCALE GENOMIC DNA]</scope>
    <source>
        <strain evidence="4">canceri</strain>
    </source>
</reference>
<dbReference type="InterPro" id="IPR012976">
    <property type="entry name" value="NOSIC"/>
</dbReference>
<dbReference type="InterPro" id="IPR042239">
    <property type="entry name" value="Nop_C"/>
</dbReference>
<name>A0A1X0QKC4_9MICR</name>
<dbReference type="PANTHER" id="PTHR10894:SF0">
    <property type="entry name" value="NUCLEOLAR PROTEIN 56"/>
    <property type="match status" value="1"/>
</dbReference>
<protein>
    <submittedName>
        <fullName evidence="3">NOP58</fullName>
    </submittedName>
</protein>
<dbReference type="GO" id="GO:0031428">
    <property type="term" value="C:box C/D methylation guide snoRNP complex"/>
    <property type="evidence" value="ECO:0007669"/>
    <property type="project" value="InterPro"/>
</dbReference>
<sequence>MFIKETNKYYLLEAPMGLAIFNNNRLFSMRKYSSVDNAFKNITGIKNLSFSDEIRLFFVEYKKAVKDYDFLIVNDKDLKEYLEREINIRAEVDISAIKKIKNEFFSVFTPSLSLYNQYIVLLSKKLYSNNELINLSNIYETLDTTINTRCMRIREWYAMHFPELSSFISSNNEFLNFLIKINKIDGGDSLTDNQKINELILNTVGSKEFTNDDINKIVNDAREILSTIEYKSRIKNLLNKKTKEILPNTYDLLEDSDLIIKFLKKTNGSLNELSLMPSSTLQILGAEKSYNKNISNKDNKPPKHGFIYNTSYVQNCNNKGRISRMLANKISICLKTDVSILFDGTDNKDHFLLGKKYKNFLLDQIEIINDESKIKNKKYKISKNYVISITEYDEKFK</sequence>
<dbReference type="Pfam" id="PF01798">
    <property type="entry name" value="Nop"/>
    <property type="match status" value="1"/>
</dbReference>
<dbReference type="SUPFAM" id="SSF89124">
    <property type="entry name" value="Nop domain"/>
    <property type="match status" value="1"/>
</dbReference>
<dbReference type="InterPro" id="IPR029012">
    <property type="entry name" value="Helix_hairpin_bin_sf"/>
</dbReference>
<dbReference type="GO" id="GO:0030515">
    <property type="term" value="F:snoRNA binding"/>
    <property type="evidence" value="ECO:0007669"/>
    <property type="project" value="InterPro"/>
</dbReference>
<dbReference type="EMBL" id="LTAI01000048">
    <property type="protein sequence ID" value="ORE00219.1"/>
    <property type="molecule type" value="Genomic_DNA"/>
</dbReference>
<evidence type="ECO:0000313" key="3">
    <source>
        <dbReference type="EMBL" id="ORE00219.1"/>
    </source>
</evidence>
<dbReference type="PANTHER" id="PTHR10894">
    <property type="entry name" value="NUCLEOLAR PROTEIN 5 NUCLEOLAR PROTEIN NOP5 NOP58"/>
    <property type="match status" value="1"/>
</dbReference>
<accession>A0A1X0QKC4</accession>
<dbReference type="InterPro" id="IPR045056">
    <property type="entry name" value="Nop56/Nop58"/>
</dbReference>
<dbReference type="AlphaFoldDB" id="A0A1X0QKC4"/>
<evidence type="ECO:0000259" key="2">
    <source>
        <dbReference type="PROSITE" id="PS51358"/>
    </source>
</evidence>
<dbReference type="SMART" id="SM00931">
    <property type="entry name" value="NOSIC"/>
    <property type="match status" value="1"/>
</dbReference>
<dbReference type="Gene3D" id="1.10.287.660">
    <property type="entry name" value="Helix hairpin bin"/>
    <property type="match status" value="1"/>
</dbReference>
<evidence type="ECO:0000256" key="1">
    <source>
        <dbReference type="ARBA" id="ARBA00009211"/>
    </source>
</evidence>
<dbReference type="InterPro" id="IPR002687">
    <property type="entry name" value="Nop_dom"/>
</dbReference>
<dbReference type="InterPro" id="IPR036070">
    <property type="entry name" value="Nop_dom_sf"/>
</dbReference>
<dbReference type="Gene3D" id="1.10.246.90">
    <property type="entry name" value="Nop domain"/>
    <property type="match status" value="1"/>
</dbReference>
<proteinExistence type="inferred from homology"/>
<dbReference type="VEuPathDB" id="MicrosporidiaDB:HERIO_666"/>
<dbReference type="PROSITE" id="PS51358">
    <property type="entry name" value="NOP"/>
    <property type="match status" value="1"/>
</dbReference>
<evidence type="ECO:0000313" key="4">
    <source>
        <dbReference type="Proteomes" id="UP000192501"/>
    </source>
</evidence>
<dbReference type="Proteomes" id="UP000192501">
    <property type="component" value="Unassembled WGS sequence"/>
</dbReference>
<dbReference type="GO" id="GO:0032040">
    <property type="term" value="C:small-subunit processome"/>
    <property type="evidence" value="ECO:0007669"/>
    <property type="project" value="InterPro"/>
</dbReference>
<feature type="domain" description="Nop" evidence="2">
    <location>
        <begin position="245"/>
        <end position="370"/>
    </location>
</feature>
<comment type="similarity">
    <text evidence="1">Belongs to the NOP5/NOP56 family.</text>
</comment>